<dbReference type="Proteomes" id="UP000050320">
    <property type="component" value="Unassembled WGS sequence"/>
</dbReference>
<feature type="domain" description="DUF2004" evidence="1">
    <location>
        <begin position="2"/>
        <end position="124"/>
    </location>
</feature>
<accession>A0A0N8VKQ9</accession>
<dbReference type="AlphaFoldDB" id="A0A0N8VKQ9"/>
<organism evidence="2 3">
    <name type="scientific">Acidiplasma aeolicum</name>
    <dbReference type="NCBI Taxonomy" id="507754"/>
    <lineage>
        <taxon>Archaea</taxon>
        <taxon>Methanobacteriati</taxon>
        <taxon>Thermoplasmatota</taxon>
        <taxon>Thermoplasmata</taxon>
        <taxon>Thermoplasmatales</taxon>
        <taxon>Ferroplasmaceae</taxon>
        <taxon>Acidiplasma</taxon>
    </lineage>
</organism>
<dbReference type="Gene3D" id="3.30.70.1980">
    <property type="entry name" value="Uncharacterised protein PF09406, DUF2004"/>
    <property type="match status" value="1"/>
</dbReference>
<dbReference type="EMBL" id="LKBG01000242">
    <property type="protein sequence ID" value="KQB34412.1"/>
    <property type="molecule type" value="Genomic_DNA"/>
</dbReference>
<protein>
    <recommendedName>
        <fullName evidence="1">DUF2004 domain-containing protein</fullName>
    </recommendedName>
</protein>
<sequence length="124" mass="15076">MKGLEIAFQLNNEKDFDVVPALANLTGNYFKNEEKMDITWRIFHVTLGDQKYFRVLYRGDKINDFHPEIKKKIREYFDKLAHLNFEQLMELYNKSKESNGFNIINIKEITEEYDLWQDKLWNYI</sequence>
<dbReference type="Pfam" id="PF09406">
    <property type="entry name" value="DUF2004"/>
    <property type="match status" value="1"/>
</dbReference>
<evidence type="ECO:0000313" key="3">
    <source>
        <dbReference type="Proteomes" id="UP000050320"/>
    </source>
</evidence>
<dbReference type="InterPro" id="IPR018546">
    <property type="entry name" value="DUF2004"/>
</dbReference>
<comment type="caution">
    <text evidence="2">The sequence shown here is derived from an EMBL/GenBank/DDBJ whole genome shotgun (WGS) entry which is preliminary data.</text>
</comment>
<evidence type="ECO:0000259" key="1">
    <source>
        <dbReference type="Pfam" id="PF09406"/>
    </source>
</evidence>
<gene>
    <name evidence="2" type="ORF">AOG54_01125</name>
</gene>
<proteinExistence type="predicted"/>
<dbReference type="RefSeq" id="WP_055032545.1">
    <property type="nucleotide sequence ID" value="NZ_LKBG01000242.1"/>
</dbReference>
<dbReference type="OrthoDB" id="56553at2157"/>
<keyword evidence="3" id="KW-1185">Reference proteome</keyword>
<evidence type="ECO:0000313" key="2">
    <source>
        <dbReference type="EMBL" id="KQB34412.1"/>
    </source>
</evidence>
<reference evidence="2 3" key="1">
    <citation type="submission" date="2015-09" db="EMBL/GenBank/DDBJ databases">
        <title>Heavy metals and arsenic resistance mechanisms in polyextremophilic archaea of the family Ferroplasmaceae.</title>
        <authorList>
            <person name="Bulaev A.G."/>
            <person name="Kanygina A.V."/>
        </authorList>
    </citation>
    <scope>NUCLEOTIDE SEQUENCE [LARGE SCALE GENOMIC DNA]</scope>
    <source>
        <strain evidence="2 3">VT</strain>
    </source>
</reference>
<name>A0A0N8VKQ9_9ARCH</name>